<reference evidence="3" key="2">
    <citation type="submission" date="2015-01" db="EMBL/GenBank/DDBJ databases">
        <title>Evolutionary Origins and Diversification of the Mycorrhizal Mutualists.</title>
        <authorList>
            <consortium name="DOE Joint Genome Institute"/>
            <consortium name="Mycorrhizal Genomics Consortium"/>
            <person name="Kohler A."/>
            <person name="Kuo A."/>
            <person name="Nagy L.G."/>
            <person name="Floudas D."/>
            <person name="Copeland A."/>
            <person name="Barry K.W."/>
            <person name="Cichocki N."/>
            <person name="Veneault-Fourrey C."/>
            <person name="LaButti K."/>
            <person name="Lindquist E.A."/>
            <person name="Lipzen A."/>
            <person name="Lundell T."/>
            <person name="Morin E."/>
            <person name="Murat C."/>
            <person name="Riley R."/>
            <person name="Ohm R."/>
            <person name="Sun H."/>
            <person name="Tunlid A."/>
            <person name="Henrissat B."/>
            <person name="Grigoriev I.V."/>
            <person name="Hibbett D.S."/>
            <person name="Martin F."/>
        </authorList>
    </citation>
    <scope>NUCLEOTIDE SEQUENCE [LARGE SCALE GENOMIC DNA]</scope>
    <source>
        <strain evidence="3">MUT 4182</strain>
    </source>
</reference>
<sequence length="440" mass="48134">MSVDLSPSQTIVLNRSSSPKSSKRPSSRSKFPRGPSISLNSSPHSYLMDLEYPEERKRSFDKSVRTKITFTEHTATVMTSPSSDDVDRPGKKLKLHDDNKDADPDHNNPSQIGYAADGSPPGNLYIYPTSDERTNWWDDECEEATTCNSLNNSGGFTEDKVMEDQVESAPSDVPRGRPTSTSSPLVTSISRRSRSADSPPVSPQTLQHPLLNETSALAENPFADPADSGDDFADDEGFKAYFDMTEAGGNYSKDNAALSFYRGRKRSKSLTPPTSPPKAKPYDLIYSSIDETEKVDIQHEFSGYPSVQMDSEGQELQSMDVEFPSIYSSTTSSENGSNFFEFGAAETREPLGLGLTTHDVPTNPSSYDSHPNSGNPANASNIQHPLVHQPVAGPGGHGSVDDANFTAISSVPHTDEFQEVTGEVGEDNYLWKAEWVRRLS</sequence>
<proteinExistence type="predicted"/>
<dbReference type="HOGENOM" id="CLU_622861_0_0_1"/>
<evidence type="ECO:0000313" key="3">
    <source>
        <dbReference type="Proteomes" id="UP000054248"/>
    </source>
</evidence>
<feature type="compositionally biased region" description="Basic residues" evidence="1">
    <location>
        <begin position="21"/>
        <end position="31"/>
    </location>
</feature>
<evidence type="ECO:0000313" key="2">
    <source>
        <dbReference type="EMBL" id="KIO18578.1"/>
    </source>
</evidence>
<reference evidence="2 3" key="1">
    <citation type="submission" date="2014-04" db="EMBL/GenBank/DDBJ databases">
        <authorList>
            <consortium name="DOE Joint Genome Institute"/>
            <person name="Kuo A."/>
            <person name="Girlanda M."/>
            <person name="Perotto S."/>
            <person name="Kohler A."/>
            <person name="Nagy L.G."/>
            <person name="Floudas D."/>
            <person name="Copeland A."/>
            <person name="Barry K.W."/>
            <person name="Cichocki N."/>
            <person name="Veneault-Fourrey C."/>
            <person name="LaButti K."/>
            <person name="Lindquist E.A."/>
            <person name="Lipzen A."/>
            <person name="Lundell T."/>
            <person name="Morin E."/>
            <person name="Murat C."/>
            <person name="Sun H."/>
            <person name="Tunlid A."/>
            <person name="Henrissat B."/>
            <person name="Grigoriev I.V."/>
            <person name="Hibbett D.S."/>
            <person name="Martin F."/>
            <person name="Nordberg H.P."/>
            <person name="Cantor M.N."/>
            <person name="Hua S.X."/>
        </authorList>
    </citation>
    <scope>NUCLEOTIDE SEQUENCE [LARGE SCALE GENOMIC DNA]</scope>
    <source>
        <strain evidence="2 3">MUT 4182</strain>
    </source>
</reference>
<accession>A0A0C3KAX7</accession>
<dbReference type="OrthoDB" id="10267586at2759"/>
<feature type="region of interest" description="Disordered" evidence="1">
    <location>
        <begin position="363"/>
        <end position="382"/>
    </location>
</feature>
<feature type="compositionally biased region" description="Basic and acidic residues" evidence="1">
    <location>
        <begin position="85"/>
        <end position="106"/>
    </location>
</feature>
<feature type="compositionally biased region" description="Polar residues" evidence="1">
    <location>
        <begin position="73"/>
        <end position="83"/>
    </location>
</feature>
<dbReference type="Proteomes" id="UP000054248">
    <property type="component" value="Unassembled WGS sequence"/>
</dbReference>
<feature type="compositionally biased region" description="Polar residues" evidence="1">
    <location>
        <begin position="178"/>
        <end position="190"/>
    </location>
</feature>
<feature type="region of interest" description="Disordered" evidence="1">
    <location>
        <begin position="147"/>
        <end position="207"/>
    </location>
</feature>
<feature type="compositionally biased region" description="Polar residues" evidence="1">
    <location>
        <begin position="1"/>
        <end position="14"/>
    </location>
</feature>
<gene>
    <name evidence="2" type="ORF">M407DRAFT_31770</name>
</gene>
<keyword evidence="3" id="KW-1185">Reference proteome</keyword>
<evidence type="ECO:0000256" key="1">
    <source>
        <dbReference type="SAM" id="MobiDB-lite"/>
    </source>
</evidence>
<dbReference type="EMBL" id="KN823276">
    <property type="protein sequence ID" value="KIO18578.1"/>
    <property type="molecule type" value="Genomic_DNA"/>
</dbReference>
<protein>
    <submittedName>
        <fullName evidence="2">Uncharacterized protein</fullName>
    </submittedName>
</protein>
<organism evidence="2 3">
    <name type="scientific">Tulasnella calospora MUT 4182</name>
    <dbReference type="NCBI Taxonomy" id="1051891"/>
    <lineage>
        <taxon>Eukaryota</taxon>
        <taxon>Fungi</taxon>
        <taxon>Dikarya</taxon>
        <taxon>Basidiomycota</taxon>
        <taxon>Agaricomycotina</taxon>
        <taxon>Agaricomycetes</taxon>
        <taxon>Cantharellales</taxon>
        <taxon>Tulasnellaceae</taxon>
        <taxon>Tulasnella</taxon>
    </lineage>
</organism>
<name>A0A0C3KAX7_9AGAM</name>
<feature type="region of interest" description="Disordered" evidence="1">
    <location>
        <begin position="73"/>
        <end position="130"/>
    </location>
</feature>
<dbReference type="AlphaFoldDB" id="A0A0C3KAX7"/>
<feature type="region of interest" description="Disordered" evidence="1">
    <location>
        <begin position="1"/>
        <end position="45"/>
    </location>
</feature>